<dbReference type="AlphaFoldDB" id="A0A1Q9EZ09"/>
<protein>
    <submittedName>
        <fullName evidence="2">Uncharacterized protein</fullName>
    </submittedName>
</protein>
<evidence type="ECO:0000313" key="2">
    <source>
        <dbReference type="EMBL" id="OLQ12688.1"/>
    </source>
</evidence>
<dbReference type="Proteomes" id="UP000186817">
    <property type="component" value="Unassembled WGS sequence"/>
</dbReference>
<sequence>MSSCSASSCSAGSRAQQRKQVEPTFGYEDRAELLDDLLEDDTTTAYQDSLRSSFPLLEAPREVLAAIGTSF</sequence>
<gene>
    <name evidence="2" type="ORF">AK812_SmicGene3385</name>
</gene>
<feature type="region of interest" description="Disordered" evidence="1">
    <location>
        <begin position="1"/>
        <end position="26"/>
    </location>
</feature>
<proteinExistence type="predicted"/>
<accession>A0A1Q9EZ09</accession>
<keyword evidence="3" id="KW-1185">Reference proteome</keyword>
<feature type="compositionally biased region" description="Low complexity" evidence="1">
    <location>
        <begin position="1"/>
        <end position="13"/>
    </location>
</feature>
<organism evidence="2 3">
    <name type="scientific">Symbiodinium microadriaticum</name>
    <name type="common">Dinoflagellate</name>
    <name type="synonym">Zooxanthella microadriatica</name>
    <dbReference type="NCBI Taxonomy" id="2951"/>
    <lineage>
        <taxon>Eukaryota</taxon>
        <taxon>Sar</taxon>
        <taxon>Alveolata</taxon>
        <taxon>Dinophyceae</taxon>
        <taxon>Suessiales</taxon>
        <taxon>Symbiodiniaceae</taxon>
        <taxon>Symbiodinium</taxon>
    </lineage>
</organism>
<name>A0A1Q9EZ09_SYMMI</name>
<dbReference type="EMBL" id="LSRX01000039">
    <property type="protein sequence ID" value="OLQ12688.1"/>
    <property type="molecule type" value="Genomic_DNA"/>
</dbReference>
<evidence type="ECO:0000256" key="1">
    <source>
        <dbReference type="SAM" id="MobiDB-lite"/>
    </source>
</evidence>
<evidence type="ECO:0000313" key="3">
    <source>
        <dbReference type="Proteomes" id="UP000186817"/>
    </source>
</evidence>
<comment type="caution">
    <text evidence="2">The sequence shown here is derived from an EMBL/GenBank/DDBJ whole genome shotgun (WGS) entry which is preliminary data.</text>
</comment>
<reference evidence="2 3" key="1">
    <citation type="submission" date="2016-02" db="EMBL/GenBank/DDBJ databases">
        <title>Genome analysis of coral dinoflagellate symbionts highlights evolutionary adaptations to a symbiotic lifestyle.</title>
        <authorList>
            <person name="Aranda M."/>
            <person name="Li Y."/>
            <person name="Liew Y.J."/>
            <person name="Baumgarten S."/>
            <person name="Simakov O."/>
            <person name="Wilson M."/>
            <person name="Piel J."/>
            <person name="Ashoor H."/>
            <person name="Bougouffa S."/>
            <person name="Bajic V.B."/>
            <person name="Ryu T."/>
            <person name="Ravasi T."/>
            <person name="Bayer T."/>
            <person name="Micklem G."/>
            <person name="Kim H."/>
            <person name="Bhak J."/>
            <person name="Lajeunesse T.C."/>
            <person name="Voolstra C.R."/>
        </authorList>
    </citation>
    <scope>NUCLEOTIDE SEQUENCE [LARGE SCALE GENOMIC DNA]</scope>
    <source>
        <strain evidence="2 3">CCMP2467</strain>
    </source>
</reference>